<accession>A0A6H5GFP0</accession>
<proteinExistence type="predicted"/>
<dbReference type="Proteomes" id="UP000479000">
    <property type="component" value="Unassembled WGS sequence"/>
</dbReference>
<protein>
    <submittedName>
        <fullName evidence="2">Uncharacterized protein</fullName>
    </submittedName>
</protein>
<reference evidence="2 3" key="1">
    <citation type="submission" date="2020-02" db="EMBL/GenBank/DDBJ databases">
        <authorList>
            <person name="Ferguson B K."/>
        </authorList>
    </citation>
    <scope>NUCLEOTIDE SEQUENCE [LARGE SCALE GENOMIC DNA]</scope>
</reference>
<dbReference type="AlphaFoldDB" id="A0A6H5GFP0"/>
<gene>
    <name evidence="2" type="ORF">NTEN_LOCUS6678</name>
</gene>
<evidence type="ECO:0000313" key="3">
    <source>
        <dbReference type="Proteomes" id="UP000479000"/>
    </source>
</evidence>
<dbReference type="EMBL" id="CADCXU010010165">
    <property type="protein sequence ID" value="CAB0000891.1"/>
    <property type="molecule type" value="Genomic_DNA"/>
</dbReference>
<name>A0A6H5GFP0_9HEMI</name>
<evidence type="ECO:0000313" key="2">
    <source>
        <dbReference type="EMBL" id="CAB0000891.1"/>
    </source>
</evidence>
<feature type="region of interest" description="Disordered" evidence="1">
    <location>
        <begin position="60"/>
        <end position="86"/>
    </location>
</feature>
<keyword evidence="3" id="KW-1185">Reference proteome</keyword>
<evidence type="ECO:0000256" key="1">
    <source>
        <dbReference type="SAM" id="MobiDB-lite"/>
    </source>
</evidence>
<feature type="region of interest" description="Disordered" evidence="1">
    <location>
        <begin position="294"/>
        <end position="330"/>
    </location>
</feature>
<organism evidence="2 3">
    <name type="scientific">Nesidiocoris tenuis</name>
    <dbReference type="NCBI Taxonomy" id="355587"/>
    <lineage>
        <taxon>Eukaryota</taxon>
        <taxon>Metazoa</taxon>
        <taxon>Ecdysozoa</taxon>
        <taxon>Arthropoda</taxon>
        <taxon>Hexapoda</taxon>
        <taxon>Insecta</taxon>
        <taxon>Pterygota</taxon>
        <taxon>Neoptera</taxon>
        <taxon>Paraneoptera</taxon>
        <taxon>Hemiptera</taxon>
        <taxon>Heteroptera</taxon>
        <taxon>Panheteroptera</taxon>
        <taxon>Cimicomorpha</taxon>
        <taxon>Miridae</taxon>
        <taxon>Dicyphina</taxon>
        <taxon>Nesidiocoris</taxon>
    </lineage>
</organism>
<sequence length="347" mass="38352">MTRAEAPTGGIPRVRKINSLPMIHAPGYESSAPSTCIGKQTRQTLGRMCKRCTNTQVGQYSPPLTRDKKPPFDRASPSTNIGEHSGEYPAVTLAGRGRRIFGVGPNNASVTAALYKDEMISRSPRGVGSVFVKDPSVCAASAPRWAVEASEGRQRADRSPFGLEAKPLAGSWSSLRFYNNVKSFSDLMKTSFNVPPTVSALLWASAPTFSKRWAGVYSQEKVSYTGLISDSTRKRYLYKNGQGKNGFVCKNSIKRKNKRQSITRTAITSTARSSMHRRRQTKSRIPTGFQVAIKGPRFRPSDHPQPRNGDLARFGSHGFRVIPPPTDWGNTHKRQIHQIGMEGMHFI</sequence>